<dbReference type="EC" id="2.7.7.7" evidence="1"/>
<dbReference type="Gene3D" id="3.40.50.300">
    <property type="entry name" value="P-loop containing nucleotide triphosphate hydrolases"/>
    <property type="match status" value="1"/>
</dbReference>
<gene>
    <name evidence="8" type="primary">holA</name>
    <name evidence="8" type="ORF">NUH88_10995</name>
</gene>
<dbReference type="GO" id="GO:0003887">
    <property type="term" value="F:DNA-directed DNA polymerase activity"/>
    <property type="evidence" value="ECO:0007669"/>
    <property type="project" value="UniProtKB-KW"/>
</dbReference>
<evidence type="ECO:0000256" key="7">
    <source>
        <dbReference type="ARBA" id="ARBA00049244"/>
    </source>
</evidence>
<keyword evidence="4" id="KW-0235">DNA replication</keyword>
<organism evidence="8 9">
    <name type="scientific">Nisaea acidiphila</name>
    <dbReference type="NCBI Taxonomy" id="1862145"/>
    <lineage>
        <taxon>Bacteria</taxon>
        <taxon>Pseudomonadati</taxon>
        <taxon>Pseudomonadota</taxon>
        <taxon>Alphaproteobacteria</taxon>
        <taxon>Rhodospirillales</taxon>
        <taxon>Thalassobaculaceae</taxon>
        <taxon>Nisaea</taxon>
    </lineage>
</organism>
<dbReference type="GO" id="GO:0003677">
    <property type="term" value="F:DNA binding"/>
    <property type="evidence" value="ECO:0007669"/>
    <property type="project" value="InterPro"/>
</dbReference>
<dbReference type="InterPro" id="IPR005790">
    <property type="entry name" value="DNA_polIII_delta"/>
</dbReference>
<dbReference type="InterPro" id="IPR008921">
    <property type="entry name" value="DNA_pol3_clamp-load_cplx_C"/>
</dbReference>
<accession>A0A9J7ALV5</accession>
<reference evidence="8" key="1">
    <citation type="submission" date="2022-08" db="EMBL/GenBank/DDBJ databases">
        <title>Nisaea acidiphila sp. nov., isolated from a marine algal debris and emended description of the genus Nisaea Urios et al. 2008.</title>
        <authorList>
            <person name="Kwon K."/>
        </authorList>
    </citation>
    <scope>NUCLEOTIDE SEQUENCE</scope>
    <source>
        <strain evidence="8">MEBiC11861</strain>
    </source>
</reference>
<keyword evidence="2 8" id="KW-0808">Transferase</keyword>
<comment type="similarity">
    <text evidence="6">Belongs to the DNA polymerase HolA subunit family.</text>
</comment>
<keyword evidence="3 8" id="KW-0548">Nucleotidyltransferase</keyword>
<proteinExistence type="inferred from homology"/>
<evidence type="ECO:0000256" key="5">
    <source>
        <dbReference type="ARBA" id="ARBA00022932"/>
    </source>
</evidence>
<dbReference type="GO" id="GO:0009360">
    <property type="term" value="C:DNA polymerase III complex"/>
    <property type="evidence" value="ECO:0007669"/>
    <property type="project" value="TreeGrafter"/>
</dbReference>
<dbReference type="Proteomes" id="UP001060336">
    <property type="component" value="Chromosome"/>
</dbReference>
<evidence type="ECO:0000313" key="9">
    <source>
        <dbReference type="Proteomes" id="UP001060336"/>
    </source>
</evidence>
<name>A0A9J7ALV5_9PROT</name>
<dbReference type="RefSeq" id="WP_257766455.1">
    <property type="nucleotide sequence ID" value="NZ_CP102480.1"/>
</dbReference>
<dbReference type="InterPro" id="IPR027417">
    <property type="entry name" value="P-loop_NTPase"/>
</dbReference>
<dbReference type="KEGG" id="naci:NUH88_10995"/>
<sequence>MKLKSNEIAGFIRRPPEHVRAVLIYGPDGGQVREVSDRIAKTVVEDLSDPFQVADLTPENLKEEPSRIADEAAAISLTGGRRLVRLRGATDVVTPAAELALGAETGDSLVILEAGALEARSKLRKLFESESRAAAIPCYLDSGAGLDAVIRETLSAFEVRATPDALAYMVEHLGGDRRITRSELEKLALYVGPGGEATLQDAQQLVGDSSALALDQIALAVANGDIAAADRLLQRGYADGLNAIAVLRAVLRHFQRLHKAASHMAAGDSADQAVQKLRPPLFFAVKPAFMAQLRAWPIQRLRLALSRLAEAETQCKSTGTPDLSVAGQTLLGLAYSASRGRTRAPAR</sequence>
<evidence type="ECO:0000256" key="3">
    <source>
        <dbReference type="ARBA" id="ARBA00022695"/>
    </source>
</evidence>
<dbReference type="PANTHER" id="PTHR34388">
    <property type="entry name" value="DNA POLYMERASE III SUBUNIT DELTA"/>
    <property type="match status" value="1"/>
</dbReference>
<evidence type="ECO:0000256" key="4">
    <source>
        <dbReference type="ARBA" id="ARBA00022705"/>
    </source>
</evidence>
<dbReference type="Gene3D" id="1.20.272.10">
    <property type="match status" value="1"/>
</dbReference>
<keyword evidence="5" id="KW-0239">DNA-directed DNA polymerase</keyword>
<protein>
    <recommendedName>
        <fullName evidence="1">DNA-directed DNA polymerase</fullName>
        <ecNumber evidence="1">2.7.7.7</ecNumber>
    </recommendedName>
</protein>
<evidence type="ECO:0000256" key="1">
    <source>
        <dbReference type="ARBA" id="ARBA00012417"/>
    </source>
</evidence>
<keyword evidence="9" id="KW-1185">Reference proteome</keyword>
<comment type="catalytic activity">
    <reaction evidence="7">
        <text>DNA(n) + a 2'-deoxyribonucleoside 5'-triphosphate = DNA(n+1) + diphosphate</text>
        <dbReference type="Rhea" id="RHEA:22508"/>
        <dbReference type="Rhea" id="RHEA-COMP:17339"/>
        <dbReference type="Rhea" id="RHEA-COMP:17340"/>
        <dbReference type="ChEBI" id="CHEBI:33019"/>
        <dbReference type="ChEBI" id="CHEBI:61560"/>
        <dbReference type="ChEBI" id="CHEBI:173112"/>
        <dbReference type="EC" id="2.7.7.7"/>
    </reaction>
</comment>
<dbReference type="NCBIfam" id="TIGR01128">
    <property type="entry name" value="holA"/>
    <property type="match status" value="1"/>
</dbReference>
<evidence type="ECO:0000313" key="8">
    <source>
        <dbReference type="EMBL" id="UUX47946.1"/>
    </source>
</evidence>
<dbReference type="AlphaFoldDB" id="A0A9J7ALV5"/>
<dbReference type="SUPFAM" id="SSF48019">
    <property type="entry name" value="post-AAA+ oligomerization domain-like"/>
    <property type="match status" value="1"/>
</dbReference>
<dbReference type="PANTHER" id="PTHR34388:SF1">
    <property type="entry name" value="DNA POLYMERASE III SUBUNIT DELTA"/>
    <property type="match status" value="1"/>
</dbReference>
<dbReference type="EMBL" id="CP102480">
    <property type="protein sequence ID" value="UUX47946.1"/>
    <property type="molecule type" value="Genomic_DNA"/>
</dbReference>
<evidence type="ECO:0000256" key="2">
    <source>
        <dbReference type="ARBA" id="ARBA00022679"/>
    </source>
</evidence>
<dbReference type="Gene3D" id="1.10.8.60">
    <property type="match status" value="1"/>
</dbReference>
<evidence type="ECO:0000256" key="6">
    <source>
        <dbReference type="ARBA" id="ARBA00034754"/>
    </source>
</evidence>
<dbReference type="SUPFAM" id="SSF52540">
    <property type="entry name" value="P-loop containing nucleoside triphosphate hydrolases"/>
    <property type="match status" value="1"/>
</dbReference>
<dbReference type="GO" id="GO:0006261">
    <property type="term" value="P:DNA-templated DNA replication"/>
    <property type="evidence" value="ECO:0007669"/>
    <property type="project" value="TreeGrafter"/>
</dbReference>